<evidence type="ECO:0000259" key="15">
    <source>
        <dbReference type="PROSITE" id="PS50109"/>
    </source>
</evidence>
<feature type="domain" description="HAMP" evidence="16">
    <location>
        <begin position="185"/>
        <end position="237"/>
    </location>
</feature>
<sequence length="465" mass="53283">MKKISTKIWVFVLATVAVTVLFMYGLTNFLYERLYVKDAENSMIEIGEKLSKMYTGGKVTDELIDNVDRYNTYANVNVFAVRNPRELSACVPFDIDYDTLIGPDERHELLKGNIITKQGYEKRFDRQVISVVIPLVDEKRLEGILYLYFPLEKITELASKEVVFLICSAIVFLILISFIIFKGIRVIMKPLQSLQYAAKEMAQGHYQTRVMSTSKDEIGQLAQTFNEMAQAIEEEDQRQRQFLENVSHELRTPISYIKGYGETLLTSNTSEQERNDQLALIVREAGRMEKLTNELLQLSRTTEQKETLQLYPLPLSETIREVVHMLEGRAKQADITIHTNLDDHVIVNADELRMKQILINLLENAIRYSNEGTSIYVRSYEVENQACIEVEDHGIGIPEQDLPHIMERFYRVNKARSRADGGSGLGLSIVQQLVTAHGGRVQIESVLNEGTTIRIFLPLMEEMEE</sequence>
<keyword evidence="7 14" id="KW-0812">Transmembrane</keyword>
<dbReference type="InterPro" id="IPR036890">
    <property type="entry name" value="HATPase_C_sf"/>
</dbReference>
<evidence type="ECO:0000313" key="18">
    <source>
        <dbReference type="Proteomes" id="UP001398420"/>
    </source>
</evidence>
<dbReference type="InterPro" id="IPR003661">
    <property type="entry name" value="HisK_dim/P_dom"/>
</dbReference>
<dbReference type="SUPFAM" id="SSF158472">
    <property type="entry name" value="HAMP domain-like"/>
    <property type="match status" value="1"/>
</dbReference>
<evidence type="ECO:0000256" key="3">
    <source>
        <dbReference type="ARBA" id="ARBA00012438"/>
    </source>
</evidence>
<dbReference type="Pfam" id="PF00672">
    <property type="entry name" value="HAMP"/>
    <property type="match status" value="1"/>
</dbReference>
<dbReference type="PANTHER" id="PTHR45528:SF1">
    <property type="entry name" value="SENSOR HISTIDINE KINASE CPXA"/>
    <property type="match status" value="1"/>
</dbReference>
<dbReference type="Proteomes" id="UP001398420">
    <property type="component" value="Unassembled WGS sequence"/>
</dbReference>
<evidence type="ECO:0000256" key="4">
    <source>
        <dbReference type="ARBA" id="ARBA00022475"/>
    </source>
</evidence>
<evidence type="ECO:0000256" key="13">
    <source>
        <dbReference type="ARBA" id="ARBA00023136"/>
    </source>
</evidence>
<evidence type="ECO:0000256" key="14">
    <source>
        <dbReference type="SAM" id="Phobius"/>
    </source>
</evidence>
<dbReference type="SUPFAM" id="SSF47384">
    <property type="entry name" value="Homodimeric domain of signal transducing histidine kinase"/>
    <property type="match status" value="1"/>
</dbReference>
<comment type="subcellular location">
    <subcellularLocation>
        <location evidence="2">Cell membrane</location>
        <topology evidence="2">Multi-pass membrane protein</topology>
    </subcellularLocation>
</comment>
<feature type="domain" description="Histidine kinase" evidence="15">
    <location>
        <begin position="245"/>
        <end position="461"/>
    </location>
</feature>
<dbReference type="SUPFAM" id="SSF55874">
    <property type="entry name" value="ATPase domain of HSP90 chaperone/DNA topoisomerase II/histidine kinase"/>
    <property type="match status" value="1"/>
</dbReference>
<evidence type="ECO:0000256" key="7">
    <source>
        <dbReference type="ARBA" id="ARBA00022692"/>
    </source>
</evidence>
<dbReference type="EC" id="2.7.13.3" evidence="3"/>
<accession>A0ABU9LKK9</accession>
<evidence type="ECO:0000256" key="11">
    <source>
        <dbReference type="ARBA" id="ARBA00022989"/>
    </source>
</evidence>
<dbReference type="EMBL" id="JBCEWA010000005">
    <property type="protein sequence ID" value="MEL5988277.1"/>
    <property type="molecule type" value="Genomic_DNA"/>
</dbReference>
<protein>
    <recommendedName>
        <fullName evidence="3">histidine kinase</fullName>
        <ecNumber evidence="3">2.7.13.3</ecNumber>
    </recommendedName>
</protein>
<keyword evidence="5" id="KW-0597">Phosphoprotein</keyword>
<evidence type="ECO:0000256" key="10">
    <source>
        <dbReference type="ARBA" id="ARBA00022840"/>
    </source>
</evidence>
<keyword evidence="6" id="KW-0808">Transferase</keyword>
<keyword evidence="9 17" id="KW-0418">Kinase</keyword>
<dbReference type="SMART" id="SM00387">
    <property type="entry name" value="HATPase_c"/>
    <property type="match status" value="1"/>
</dbReference>
<evidence type="ECO:0000256" key="12">
    <source>
        <dbReference type="ARBA" id="ARBA00023012"/>
    </source>
</evidence>
<dbReference type="SMART" id="SM00388">
    <property type="entry name" value="HisKA"/>
    <property type="match status" value="1"/>
</dbReference>
<keyword evidence="8" id="KW-0547">Nucleotide-binding</keyword>
<dbReference type="Gene3D" id="3.30.565.10">
    <property type="entry name" value="Histidine kinase-like ATPase, C-terminal domain"/>
    <property type="match status" value="1"/>
</dbReference>
<comment type="catalytic activity">
    <reaction evidence="1">
        <text>ATP + protein L-histidine = ADP + protein N-phospho-L-histidine.</text>
        <dbReference type="EC" id="2.7.13.3"/>
    </reaction>
</comment>
<dbReference type="CDD" id="cd06225">
    <property type="entry name" value="HAMP"/>
    <property type="match status" value="1"/>
</dbReference>
<evidence type="ECO:0000256" key="6">
    <source>
        <dbReference type="ARBA" id="ARBA00022679"/>
    </source>
</evidence>
<evidence type="ECO:0000256" key="2">
    <source>
        <dbReference type="ARBA" id="ARBA00004651"/>
    </source>
</evidence>
<dbReference type="Gene3D" id="6.10.340.10">
    <property type="match status" value="1"/>
</dbReference>
<dbReference type="InterPro" id="IPR003660">
    <property type="entry name" value="HAMP_dom"/>
</dbReference>
<name>A0ABU9LKK9_9BACL</name>
<keyword evidence="10" id="KW-0067">ATP-binding</keyword>
<evidence type="ECO:0000259" key="16">
    <source>
        <dbReference type="PROSITE" id="PS50885"/>
    </source>
</evidence>
<keyword evidence="11 14" id="KW-1133">Transmembrane helix</keyword>
<dbReference type="PANTHER" id="PTHR45528">
    <property type="entry name" value="SENSOR HISTIDINE KINASE CPXA"/>
    <property type="match status" value="1"/>
</dbReference>
<evidence type="ECO:0000313" key="17">
    <source>
        <dbReference type="EMBL" id="MEL5988277.1"/>
    </source>
</evidence>
<dbReference type="InterPro" id="IPR050398">
    <property type="entry name" value="HssS/ArlS-like"/>
</dbReference>
<reference evidence="17 18" key="1">
    <citation type="submission" date="2024-04" db="EMBL/GenBank/DDBJ databases">
        <authorList>
            <person name="Wu Y.S."/>
            <person name="Zhang L."/>
        </authorList>
    </citation>
    <scope>NUCLEOTIDE SEQUENCE [LARGE SCALE GENOMIC DNA]</scope>
    <source>
        <strain evidence="17 18">KG-01</strain>
    </source>
</reference>
<evidence type="ECO:0000256" key="1">
    <source>
        <dbReference type="ARBA" id="ARBA00000085"/>
    </source>
</evidence>
<dbReference type="CDD" id="cd00082">
    <property type="entry name" value="HisKA"/>
    <property type="match status" value="1"/>
</dbReference>
<keyword evidence="12" id="KW-0902">Two-component regulatory system</keyword>
<dbReference type="RefSeq" id="WP_087679956.1">
    <property type="nucleotide sequence ID" value="NZ_CP147847.1"/>
</dbReference>
<dbReference type="GO" id="GO:0016301">
    <property type="term" value="F:kinase activity"/>
    <property type="evidence" value="ECO:0007669"/>
    <property type="project" value="UniProtKB-KW"/>
</dbReference>
<dbReference type="PROSITE" id="PS50885">
    <property type="entry name" value="HAMP"/>
    <property type="match status" value="1"/>
</dbReference>
<dbReference type="InterPro" id="IPR003594">
    <property type="entry name" value="HATPase_dom"/>
</dbReference>
<dbReference type="InterPro" id="IPR036097">
    <property type="entry name" value="HisK_dim/P_sf"/>
</dbReference>
<evidence type="ECO:0000256" key="5">
    <source>
        <dbReference type="ARBA" id="ARBA00022553"/>
    </source>
</evidence>
<keyword evidence="18" id="KW-1185">Reference proteome</keyword>
<dbReference type="CDD" id="cd00075">
    <property type="entry name" value="HATPase"/>
    <property type="match status" value="1"/>
</dbReference>
<gene>
    <name evidence="17" type="ORF">AAF454_07640</name>
</gene>
<dbReference type="PROSITE" id="PS50109">
    <property type="entry name" value="HIS_KIN"/>
    <property type="match status" value="1"/>
</dbReference>
<proteinExistence type="predicted"/>
<dbReference type="Gene3D" id="1.10.287.130">
    <property type="match status" value="1"/>
</dbReference>
<dbReference type="Pfam" id="PF00512">
    <property type="entry name" value="HisKA"/>
    <property type="match status" value="1"/>
</dbReference>
<dbReference type="InterPro" id="IPR004358">
    <property type="entry name" value="Sig_transdc_His_kin-like_C"/>
</dbReference>
<evidence type="ECO:0000256" key="8">
    <source>
        <dbReference type="ARBA" id="ARBA00022741"/>
    </source>
</evidence>
<dbReference type="SMART" id="SM00304">
    <property type="entry name" value="HAMP"/>
    <property type="match status" value="1"/>
</dbReference>
<keyword evidence="4" id="KW-1003">Cell membrane</keyword>
<dbReference type="Pfam" id="PF02518">
    <property type="entry name" value="HATPase_c"/>
    <property type="match status" value="1"/>
</dbReference>
<evidence type="ECO:0000256" key="9">
    <source>
        <dbReference type="ARBA" id="ARBA00022777"/>
    </source>
</evidence>
<feature type="transmembrane region" description="Helical" evidence="14">
    <location>
        <begin position="162"/>
        <end position="181"/>
    </location>
</feature>
<organism evidence="17 18">
    <name type="scientific">Kurthia gibsonii</name>
    <dbReference type="NCBI Taxonomy" id="33946"/>
    <lineage>
        <taxon>Bacteria</taxon>
        <taxon>Bacillati</taxon>
        <taxon>Bacillota</taxon>
        <taxon>Bacilli</taxon>
        <taxon>Bacillales</taxon>
        <taxon>Caryophanaceae</taxon>
        <taxon>Kurthia</taxon>
    </lineage>
</organism>
<dbReference type="PRINTS" id="PR00344">
    <property type="entry name" value="BCTRLSENSOR"/>
</dbReference>
<feature type="transmembrane region" description="Helical" evidence="14">
    <location>
        <begin position="7"/>
        <end position="26"/>
    </location>
</feature>
<comment type="caution">
    <text evidence="17">The sequence shown here is derived from an EMBL/GenBank/DDBJ whole genome shotgun (WGS) entry which is preliminary data.</text>
</comment>
<dbReference type="InterPro" id="IPR005467">
    <property type="entry name" value="His_kinase_dom"/>
</dbReference>
<keyword evidence="13 14" id="KW-0472">Membrane</keyword>